<organism evidence="11 12">
    <name type="scientific">Diaporthe australafricana</name>
    <dbReference type="NCBI Taxonomy" id="127596"/>
    <lineage>
        <taxon>Eukaryota</taxon>
        <taxon>Fungi</taxon>
        <taxon>Dikarya</taxon>
        <taxon>Ascomycota</taxon>
        <taxon>Pezizomycotina</taxon>
        <taxon>Sordariomycetes</taxon>
        <taxon>Sordariomycetidae</taxon>
        <taxon>Diaporthales</taxon>
        <taxon>Diaporthaceae</taxon>
        <taxon>Diaporthe</taxon>
    </lineage>
</organism>
<evidence type="ECO:0000313" key="11">
    <source>
        <dbReference type="EMBL" id="KAL1877500.1"/>
    </source>
</evidence>
<comment type="subcellular location">
    <subcellularLocation>
        <location evidence="1">Membrane</location>
        <topology evidence="1">Single-pass membrane protein</topology>
    </subcellularLocation>
</comment>
<evidence type="ECO:0008006" key="13">
    <source>
        <dbReference type="Google" id="ProtNLM"/>
    </source>
</evidence>
<comment type="pathway">
    <text evidence="2">Mycotoxin biosynthesis.</text>
</comment>
<protein>
    <recommendedName>
        <fullName evidence="13">Cyclochlorotine biosynthesis protein O</fullName>
    </recommendedName>
</protein>
<dbReference type="PANTHER" id="PTHR33365">
    <property type="entry name" value="YALI0B05434P"/>
    <property type="match status" value="1"/>
</dbReference>
<name>A0ABR3XP41_9PEZI</name>
<evidence type="ECO:0000313" key="12">
    <source>
        <dbReference type="Proteomes" id="UP001583177"/>
    </source>
</evidence>
<keyword evidence="3 10" id="KW-0812">Transmembrane</keyword>
<keyword evidence="4 10" id="KW-1133">Transmembrane helix</keyword>
<keyword evidence="8" id="KW-0325">Glycoprotein</keyword>
<gene>
    <name evidence="11" type="ORF">Daus18300_002487</name>
</gene>
<accession>A0ABR3XP41</accession>
<dbReference type="EMBL" id="JAWRVE010000014">
    <property type="protein sequence ID" value="KAL1877500.1"/>
    <property type="molecule type" value="Genomic_DNA"/>
</dbReference>
<evidence type="ECO:0000256" key="9">
    <source>
        <dbReference type="ARBA" id="ARBA00035112"/>
    </source>
</evidence>
<dbReference type="Proteomes" id="UP001583177">
    <property type="component" value="Unassembled WGS sequence"/>
</dbReference>
<proteinExistence type="inferred from homology"/>
<evidence type="ECO:0000256" key="10">
    <source>
        <dbReference type="SAM" id="Phobius"/>
    </source>
</evidence>
<keyword evidence="6" id="KW-0843">Virulence</keyword>
<evidence type="ECO:0000256" key="1">
    <source>
        <dbReference type="ARBA" id="ARBA00004167"/>
    </source>
</evidence>
<comment type="similarity">
    <text evidence="9">Belongs to the ustYa family.</text>
</comment>
<comment type="caution">
    <text evidence="11">The sequence shown here is derived from an EMBL/GenBank/DDBJ whole genome shotgun (WGS) entry which is preliminary data.</text>
</comment>
<sequence>MSKMMKMNAWPWNYRGMQALKTEDEDEGTLPLFIEKRKQKKIWLWLPLVCTLLLAASAVSFKMRWSRGISGSPIHLLPLQYTFIDHPEMRPFDQETSDIWLPWGRDHWWSMEWRDPSGARLTQGIDMLHKLHCLVSIREEFTMMAMEKERRVFFNDKTAESITRRMHIKHCFDFIRGVRALSLSYCNLLSRDADQKQDILCAADATVEPLDPGYTRSDGLGVEHQCRNWDVVMKYAAANDYFPEQLKGLR</sequence>
<feature type="transmembrane region" description="Helical" evidence="10">
    <location>
        <begin position="42"/>
        <end position="61"/>
    </location>
</feature>
<dbReference type="PANTHER" id="PTHR33365:SF4">
    <property type="entry name" value="CYCLOCHLOROTINE BIOSYNTHESIS PROTEIN O"/>
    <property type="match status" value="1"/>
</dbReference>
<evidence type="ECO:0000256" key="2">
    <source>
        <dbReference type="ARBA" id="ARBA00004685"/>
    </source>
</evidence>
<dbReference type="Pfam" id="PF11807">
    <property type="entry name" value="UstYa"/>
    <property type="match status" value="1"/>
</dbReference>
<evidence type="ECO:0000256" key="7">
    <source>
        <dbReference type="ARBA" id="ARBA00023136"/>
    </source>
</evidence>
<evidence type="ECO:0000256" key="4">
    <source>
        <dbReference type="ARBA" id="ARBA00022989"/>
    </source>
</evidence>
<reference evidence="11 12" key="1">
    <citation type="journal article" date="2024" name="IMA Fungus">
        <title>IMA Genome - F19 : A genome assembly and annotation guide to empower mycologists, including annotated draft genome sequences of Ceratocystis pirilliformis, Diaporthe australafricana, Fusarium ophioides, Paecilomyces lecythidis, and Sporothrix stenoceras.</title>
        <authorList>
            <person name="Aylward J."/>
            <person name="Wilson A.M."/>
            <person name="Visagie C.M."/>
            <person name="Spraker J."/>
            <person name="Barnes I."/>
            <person name="Buitendag C."/>
            <person name="Ceriani C."/>
            <person name="Del Mar Angel L."/>
            <person name="du Plessis D."/>
            <person name="Fuchs T."/>
            <person name="Gasser K."/>
            <person name="Kramer D."/>
            <person name="Li W."/>
            <person name="Munsamy K."/>
            <person name="Piso A."/>
            <person name="Price J.L."/>
            <person name="Sonnekus B."/>
            <person name="Thomas C."/>
            <person name="van der Nest A."/>
            <person name="van Dijk A."/>
            <person name="van Heerden A."/>
            <person name="van Vuuren N."/>
            <person name="Yilmaz N."/>
            <person name="Duong T.A."/>
            <person name="van der Merwe N.A."/>
            <person name="Wingfield M.J."/>
            <person name="Wingfield B.D."/>
        </authorList>
    </citation>
    <scope>NUCLEOTIDE SEQUENCE [LARGE SCALE GENOMIC DNA]</scope>
    <source>
        <strain evidence="11 12">CMW 18300</strain>
    </source>
</reference>
<dbReference type="InterPro" id="IPR021765">
    <property type="entry name" value="UstYa-like"/>
</dbReference>
<evidence type="ECO:0000256" key="8">
    <source>
        <dbReference type="ARBA" id="ARBA00023180"/>
    </source>
</evidence>
<keyword evidence="12" id="KW-1185">Reference proteome</keyword>
<evidence type="ECO:0000256" key="6">
    <source>
        <dbReference type="ARBA" id="ARBA00023026"/>
    </source>
</evidence>
<keyword evidence="7 10" id="KW-0472">Membrane</keyword>
<evidence type="ECO:0000256" key="5">
    <source>
        <dbReference type="ARBA" id="ARBA00023002"/>
    </source>
</evidence>
<keyword evidence="5" id="KW-0560">Oxidoreductase</keyword>
<evidence type="ECO:0000256" key="3">
    <source>
        <dbReference type="ARBA" id="ARBA00022692"/>
    </source>
</evidence>